<organism evidence="2 3">
    <name type="scientific">Pseudoscardovia radai</name>
    <dbReference type="NCBI Taxonomy" id="987066"/>
    <lineage>
        <taxon>Bacteria</taxon>
        <taxon>Bacillati</taxon>
        <taxon>Actinomycetota</taxon>
        <taxon>Actinomycetes</taxon>
        <taxon>Bifidobacteriales</taxon>
        <taxon>Bifidobacteriaceae</taxon>
        <taxon>Pseudoscardovia</taxon>
    </lineage>
</organism>
<accession>A0A261EZ90</accession>
<comment type="caution">
    <text evidence="2">The sequence shown here is derived from an EMBL/GenBank/DDBJ whole genome shotgun (WGS) entry which is preliminary data.</text>
</comment>
<proteinExistence type="predicted"/>
<feature type="compositionally biased region" description="Low complexity" evidence="1">
    <location>
        <begin position="23"/>
        <end position="37"/>
    </location>
</feature>
<reference evidence="2 3" key="1">
    <citation type="journal article" date="2017" name="BMC Genomics">
        <title>Comparative genomic and phylogenomic analyses of the Bifidobacteriaceae family.</title>
        <authorList>
            <person name="Lugli G.A."/>
            <person name="Milani C."/>
            <person name="Turroni F."/>
            <person name="Duranti S."/>
            <person name="Mancabelli L."/>
            <person name="Mangifesta M."/>
            <person name="Ferrario C."/>
            <person name="Modesto M."/>
            <person name="Mattarelli P."/>
            <person name="Jiri K."/>
            <person name="van Sinderen D."/>
            <person name="Ventura M."/>
        </authorList>
    </citation>
    <scope>NUCLEOTIDE SEQUENCE [LARGE SCALE GENOMIC DNA]</scope>
    <source>
        <strain evidence="2 3">DSM 24742</strain>
    </source>
</reference>
<gene>
    <name evidence="2" type="ORF">PSRA_0708</name>
</gene>
<dbReference type="EMBL" id="MWWR01000005">
    <property type="protein sequence ID" value="OZG52158.1"/>
    <property type="molecule type" value="Genomic_DNA"/>
</dbReference>
<feature type="compositionally biased region" description="Acidic residues" evidence="1">
    <location>
        <begin position="8"/>
        <end position="18"/>
    </location>
</feature>
<evidence type="ECO:0000313" key="3">
    <source>
        <dbReference type="Proteomes" id="UP000216725"/>
    </source>
</evidence>
<protein>
    <submittedName>
        <fullName evidence="2">Uncharacterized protein</fullName>
    </submittedName>
</protein>
<dbReference type="Proteomes" id="UP000216725">
    <property type="component" value="Unassembled WGS sequence"/>
</dbReference>
<dbReference type="AlphaFoldDB" id="A0A261EZ90"/>
<feature type="region of interest" description="Disordered" evidence="1">
    <location>
        <begin position="1"/>
        <end position="110"/>
    </location>
</feature>
<sequence length="388" mass="42241">MNKPNDSSNDDSAEDAVPDQETTADTASDTTSAPGDASGTGNGSDASGTPAAVSDGRSGEFVETPVSAIAAAQRERRHGITPEEGEDWINQSVSVDDEDDDDEDENDEDFADTPATTAAAIDSTDPAQSHQFGHRHIRTMDDLRAAIDIMHCDEWDESDGPRLEAFWIDSGGERIDDALSNGKLNGMPFYDYPLIRSRIDDYVYCSTRRFRRASNNEPNFYNAGDFVNRLAVSTPTAGDPAVSEGGVSWGSSSHCMFRSILDETNLLLTEPTPGRTAPDCLVLCERESGLAMPVPTGMTLEWRIFPSDGMPGGTLDIRTYCLPRWGASNPAYTDMTRDVDQMTLCREAVATERFLVALLTSAASQAGGPPQAYDDYRQEIKRIREEHA</sequence>
<evidence type="ECO:0000256" key="1">
    <source>
        <dbReference type="SAM" id="MobiDB-lite"/>
    </source>
</evidence>
<feature type="compositionally biased region" description="Acidic residues" evidence="1">
    <location>
        <begin position="95"/>
        <end position="110"/>
    </location>
</feature>
<evidence type="ECO:0000313" key="2">
    <source>
        <dbReference type="EMBL" id="OZG52158.1"/>
    </source>
</evidence>
<keyword evidence="3" id="KW-1185">Reference proteome</keyword>
<dbReference type="RefSeq" id="WP_094660537.1">
    <property type="nucleotide sequence ID" value="NZ_MWWR01000005.1"/>
</dbReference>
<name>A0A261EZ90_9BIFI</name>